<protein>
    <submittedName>
        <fullName evidence="11">Uncharacterized protein</fullName>
    </submittedName>
</protein>
<evidence type="ECO:0000256" key="3">
    <source>
        <dbReference type="ARBA" id="ARBA00022737"/>
    </source>
</evidence>
<feature type="domain" description="Disease resistance N-terminal" evidence="8">
    <location>
        <begin position="14"/>
        <end position="102"/>
    </location>
</feature>
<organism evidence="11 12">
    <name type="scientific">Urochloa decumbens</name>
    <dbReference type="NCBI Taxonomy" id="240449"/>
    <lineage>
        <taxon>Eukaryota</taxon>
        <taxon>Viridiplantae</taxon>
        <taxon>Streptophyta</taxon>
        <taxon>Embryophyta</taxon>
        <taxon>Tracheophyta</taxon>
        <taxon>Spermatophyta</taxon>
        <taxon>Magnoliopsida</taxon>
        <taxon>Liliopsida</taxon>
        <taxon>Poales</taxon>
        <taxon>Poaceae</taxon>
        <taxon>PACMAD clade</taxon>
        <taxon>Panicoideae</taxon>
        <taxon>Panicodae</taxon>
        <taxon>Paniceae</taxon>
        <taxon>Melinidinae</taxon>
        <taxon>Urochloa</taxon>
    </lineage>
</organism>
<evidence type="ECO:0000259" key="8">
    <source>
        <dbReference type="Pfam" id="PF18052"/>
    </source>
</evidence>
<dbReference type="Proteomes" id="UP001497457">
    <property type="component" value="Chromosome 27b"/>
</dbReference>
<dbReference type="PRINTS" id="PR00364">
    <property type="entry name" value="DISEASERSIST"/>
</dbReference>
<dbReference type="FunFam" id="1.10.10.10:FF:000322">
    <property type="entry name" value="Probable disease resistance protein At1g63360"/>
    <property type="match status" value="1"/>
</dbReference>
<keyword evidence="2" id="KW-0433">Leucine-rich repeat</keyword>
<dbReference type="Gene3D" id="3.80.10.10">
    <property type="entry name" value="Ribonuclease Inhibitor"/>
    <property type="match status" value="1"/>
</dbReference>
<sequence>MEAALVSVSTGVTRSLLSKLTKLLEEECVKLKVKGMRKQIKFLRDELSAMSAALQTLADSEQLSPHMRHWRYKVRELAYDIEDCIDAFLVLDDHDDRTTGFRGFFFRKLKKLKARHEIANEIEELKRRATEASERHKRYNFVDLVSNSISFSIDPRLPTLYEEVDRLVGINKPKKHVAEWFNKEKEDQYLKVLSIVGPGGIGKTTLANQVYCQLKGQFQYTNFVSVSRNPCIKKILRRLLNEAGISNETLYDEQLLIDRIRDFLQHKRYFLVIDDVWDSEAWKAIRLALFDNRCGSRIIMTTRNVTVASCCSRDSGYVYQMDPLSFDDSKRLFCQRAFSSGDLCYPHVKTVCDGIVRKCGGVPLAIITISSLLADKIAKDEWDRVLTAIGHSLAKDPDAGNMTKILSLSYFDLPQHLRSCFLYLSVFPEDYNINKQRLINRWIAEGFIEEEQSQSAYEIGEFYFNELVNRSLVQPYKLKYGQARACRVHDIILDFITCKAAEENFVTSTDAAEHGLISDCRVRRLCIDNRNEEKAKTSTRLVPSHVRSLTIFGHFAQTSLSAFTALRVLDLEDCINFQDRHLPYIEMMYNLKYLCLRSYTIAEIPRKIGVLQFLETLDIRATKIVELPSTITKLQRLARLYVDPCTRFPNGIIGKMQSLEELQEFGVYSYEVGKSLQEFSQLTKLRTLVVSWNFDWPDDSEGGTLAKNLQSYVGTLISSCNLHHLYVLENHRNIPIYHQLSLDSWSPGTPCRLRKLHITYCTIYKVPNWMRSLDNLKELKLYISCMRPEDVEILGAIPSLIFLELTAWYGTKGTIFIPGNNNGFRSLKYFSLYVLYCGTALEFEAGSMPKLEHLQVRIPVHKIECLNDSFDLGIQHLSTLTKVEVAIVGDFRYSSNDGMSTDMGNDIIKCVASSIKAAVEALPNCPILRFKTHYYDCQHFEEFCRIHELQVE</sequence>
<dbReference type="FunFam" id="3.40.50.300:FF:001091">
    <property type="entry name" value="Probable disease resistance protein At1g61300"/>
    <property type="match status" value="1"/>
</dbReference>
<keyword evidence="12" id="KW-1185">Reference proteome</keyword>
<dbReference type="InterPro" id="IPR041118">
    <property type="entry name" value="Rx_N"/>
</dbReference>
<evidence type="ECO:0000259" key="7">
    <source>
        <dbReference type="Pfam" id="PF00931"/>
    </source>
</evidence>
<evidence type="ECO:0000313" key="11">
    <source>
        <dbReference type="EMBL" id="CAL5008124.1"/>
    </source>
</evidence>
<keyword evidence="4" id="KW-0547">Nucleotide-binding</keyword>
<dbReference type="InterPro" id="IPR032675">
    <property type="entry name" value="LRR_dom_sf"/>
</dbReference>
<dbReference type="Gene3D" id="1.20.5.4130">
    <property type="match status" value="1"/>
</dbReference>
<proteinExistence type="inferred from homology"/>
<dbReference type="PANTHER" id="PTHR23155:SF1028">
    <property type="entry name" value="OS08G0174800 PROTEIN"/>
    <property type="match status" value="1"/>
</dbReference>
<evidence type="ECO:0000256" key="1">
    <source>
        <dbReference type="ARBA" id="ARBA00008894"/>
    </source>
</evidence>
<evidence type="ECO:0000259" key="9">
    <source>
        <dbReference type="Pfam" id="PF23559"/>
    </source>
</evidence>
<reference evidence="11 12" key="2">
    <citation type="submission" date="2024-10" db="EMBL/GenBank/DDBJ databases">
        <authorList>
            <person name="Ryan C."/>
        </authorList>
    </citation>
    <scope>NUCLEOTIDE SEQUENCE [LARGE SCALE GENOMIC DNA]</scope>
</reference>
<dbReference type="Gene3D" id="1.10.10.10">
    <property type="entry name" value="Winged helix-like DNA-binding domain superfamily/Winged helix DNA-binding domain"/>
    <property type="match status" value="1"/>
</dbReference>
<feature type="domain" description="NB-ARC" evidence="7">
    <location>
        <begin position="172"/>
        <end position="339"/>
    </location>
</feature>
<dbReference type="SUPFAM" id="SSF52058">
    <property type="entry name" value="L domain-like"/>
    <property type="match status" value="1"/>
</dbReference>
<accession>A0ABC9BUY4</accession>
<reference evidence="12" key="1">
    <citation type="submission" date="2024-06" db="EMBL/GenBank/DDBJ databases">
        <authorList>
            <person name="Ryan C."/>
        </authorList>
    </citation>
    <scope>NUCLEOTIDE SEQUENCE [LARGE SCALE GENOMIC DNA]</scope>
</reference>
<dbReference type="PANTHER" id="PTHR23155">
    <property type="entry name" value="DISEASE RESISTANCE PROTEIN RP"/>
    <property type="match status" value="1"/>
</dbReference>
<dbReference type="InterPro" id="IPR038005">
    <property type="entry name" value="RX-like_CC"/>
</dbReference>
<dbReference type="GO" id="GO:0042742">
    <property type="term" value="P:defense response to bacterium"/>
    <property type="evidence" value="ECO:0007669"/>
    <property type="project" value="UniProtKB-ARBA"/>
</dbReference>
<keyword evidence="3" id="KW-0677">Repeat</keyword>
<evidence type="ECO:0000259" key="10">
    <source>
        <dbReference type="Pfam" id="PF23598"/>
    </source>
</evidence>
<dbReference type="Pfam" id="PF00931">
    <property type="entry name" value="NB-ARC"/>
    <property type="match status" value="1"/>
</dbReference>
<dbReference type="InterPro" id="IPR036388">
    <property type="entry name" value="WH-like_DNA-bd_sf"/>
</dbReference>
<evidence type="ECO:0000313" key="12">
    <source>
        <dbReference type="Proteomes" id="UP001497457"/>
    </source>
</evidence>
<feature type="domain" description="Disease resistance protein winged helix" evidence="9">
    <location>
        <begin position="426"/>
        <end position="496"/>
    </location>
</feature>
<keyword evidence="6" id="KW-0175">Coiled coil</keyword>
<dbReference type="InterPro" id="IPR002182">
    <property type="entry name" value="NB-ARC"/>
</dbReference>
<dbReference type="CDD" id="cd14798">
    <property type="entry name" value="RX-CC_like"/>
    <property type="match status" value="1"/>
</dbReference>
<evidence type="ECO:0000256" key="4">
    <source>
        <dbReference type="ARBA" id="ARBA00022741"/>
    </source>
</evidence>
<dbReference type="GO" id="GO:0000166">
    <property type="term" value="F:nucleotide binding"/>
    <property type="evidence" value="ECO:0007669"/>
    <property type="project" value="UniProtKB-KW"/>
</dbReference>
<evidence type="ECO:0000256" key="6">
    <source>
        <dbReference type="ARBA" id="ARBA00023054"/>
    </source>
</evidence>
<dbReference type="Gene3D" id="1.10.8.430">
    <property type="entry name" value="Helical domain of apoptotic protease-activating factors"/>
    <property type="match status" value="1"/>
</dbReference>
<dbReference type="GO" id="GO:0009626">
    <property type="term" value="P:plant-type hypersensitive response"/>
    <property type="evidence" value="ECO:0007669"/>
    <property type="project" value="UniProtKB-ARBA"/>
</dbReference>
<dbReference type="InterPro" id="IPR058922">
    <property type="entry name" value="WHD_DRP"/>
</dbReference>
<dbReference type="Pfam" id="PF23559">
    <property type="entry name" value="WHD_DRP"/>
    <property type="match status" value="1"/>
</dbReference>
<name>A0ABC9BUY4_9POAL</name>
<gene>
    <name evidence="11" type="ORF">URODEC1_LOCUS68835</name>
</gene>
<dbReference type="InterPro" id="IPR055414">
    <property type="entry name" value="LRR_R13L4/SHOC2-like"/>
</dbReference>
<dbReference type="InterPro" id="IPR044974">
    <property type="entry name" value="Disease_R_plants"/>
</dbReference>
<dbReference type="Gene3D" id="3.40.50.300">
    <property type="entry name" value="P-loop containing nucleotide triphosphate hydrolases"/>
    <property type="match status" value="1"/>
</dbReference>
<dbReference type="EMBL" id="OZ075137">
    <property type="protein sequence ID" value="CAL5008124.1"/>
    <property type="molecule type" value="Genomic_DNA"/>
</dbReference>
<evidence type="ECO:0000256" key="2">
    <source>
        <dbReference type="ARBA" id="ARBA00022614"/>
    </source>
</evidence>
<comment type="similarity">
    <text evidence="1">Belongs to the disease resistance NB-LRR family.</text>
</comment>
<dbReference type="GO" id="GO:0002758">
    <property type="term" value="P:innate immune response-activating signaling pathway"/>
    <property type="evidence" value="ECO:0007669"/>
    <property type="project" value="UniProtKB-ARBA"/>
</dbReference>
<dbReference type="AlphaFoldDB" id="A0ABC9BUY4"/>
<dbReference type="Pfam" id="PF23598">
    <property type="entry name" value="LRR_14"/>
    <property type="match status" value="1"/>
</dbReference>
<evidence type="ECO:0000256" key="5">
    <source>
        <dbReference type="ARBA" id="ARBA00022821"/>
    </source>
</evidence>
<dbReference type="Pfam" id="PF18052">
    <property type="entry name" value="Rx_N"/>
    <property type="match status" value="1"/>
</dbReference>
<dbReference type="InterPro" id="IPR042197">
    <property type="entry name" value="Apaf_helical"/>
</dbReference>
<feature type="domain" description="Disease resistance R13L4/SHOC-2-like LRR" evidence="10">
    <location>
        <begin position="545"/>
        <end position="926"/>
    </location>
</feature>
<dbReference type="InterPro" id="IPR027417">
    <property type="entry name" value="P-loop_NTPase"/>
</dbReference>
<dbReference type="SUPFAM" id="SSF52540">
    <property type="entry name" value="P-loop containing nucleoside triphosphate hydrolases"/>
    <property type="match status" value="1"/>
</dbReference>
<keyword evidence="5" id="KW-0611">Plant defense</keyword>